<dbReference type="SUPFAM" id="SSF56784">
    <property type="entry name" value="HAD-like"/>
    <property type="match status" value="1"/>
</dbReference>
<dbReference type="Gene3D" id="3.40.1110.10">
    <property type="entry name" value="Calcium-transporting ATPase, cytoplasmic domain N"/>
    <property type="match status" value="1"/>
</dbReference>
<name>A0ABU9BDR1_9BURK</name>
<keyword evidence="14 15" id="KW-0472">Membrane</keyword>
<evidence type="ECO:0000256" key="13">
    <source>
        <dbReference type="ARBA" id="ARBA00023065"/>
    </source>
</evidence>
<feature type="transmembrane region" description="Helical" evidence="15">
    <location>
        <begin position="726"/>
        <end position="745"/>
    </location>
</feature>
<dbReference type="NCBIfam" id="TIGR01511">
    <property type="entry name" value="ATPase-IB1_Cu"/>
    <property type="match status" value="1"/>
</dbReference>
<dbReference type="InterPro" id="IPR023298">
    <property type="entry name" value="ATPase_P-typ_TM_dom_sf"/>
</dbReference>
<feature type="transmembrane region" description="Helical" evidence="15">
    <location>
        <begin position="407"/>
        <end position="431"/>
    </location>
</feature>
<dbReference type="SUPFAM" id="SSF81653">
    <property type="entry name" value="Calcium ATPase, transduction domain A"/>
    <property type="match status" value="1"/>
</dbReference>
<dbReference type="RefSeq" id="WP_341375699.1">
    <property type="nucleotide sequence ID" value="NZ_JBBUTF010000017.1"/>
</dbReference>
<protein>
    <submittedName>
        <fullName evidence="17">Cation-translocating P-type ATPase</fullName>
    </submittedName>
</protein>
<evidence type="ECO:0000256" key="6">
    <source>
        <dbReference type="ARBA" id="ARBA00022692"/>
    </source>
</evidence>
<keyword evidence="11" id="KW-1278">Translocase</keyword>
<feature type="transmembrane region" description="Helical" evidence="15">
    <location>
        <begin position="164"/>
        <end position="182"/>
    </location>
</feature>
<dbReference type="InterPro" id="IPR006121">
    <property type="entry name" value="HMA_dom"/>
</dbReference>
<keyword evidence="9 15" id="KW-0067">ATP-binding</keyword>
<dbReference type="InterPro" id="IPR023214">
    <property type="entry name" value="HAD_sf"/>
</dbReference>
<dbReference type="InterPro" id="IPR008250">
    <property type="entry name" value="ATPase_P-typ_transduc_dom_A_sf"/>
</dbReference>
<keyword evidence="7 15" id="KW-0479">Metal-binding</keyword>
<keyword evidence="8 15" id="KW-0547">Nucleotide-binding</keyword>
<reference evidence="17 18" key="1">
    <citation type="submission" date="2024-04" db="EMBL/GenBank/DDBJ databases">
        <title>Novel species of the genus Ideonella isolated from streams.</title>
        <authorList>
            <person name="Lu H."/>
        </authorList>
    </citation>
    <scope>NUCLEOTIDE SEQUENCE [LARGE SCALE GENOMIC DNA]</scope>
    <source>
        <strain evidence="17 18">BYS139W</strain>
    </source>
</reference>
<dbReference type="PANTHER" id="PTHR43520">
    <property type="entry name" value="ATP7, ISOFORM B"/>
    <property type="match status" value="1"/>
</dbReference>
<keyword evidence="6 15" id="KW-0812">Transmembrane</keyword>
<dbReference type="Pfam" id="PF00702">
    <property type="entry name" value="Hydrolase"/>
    <property type="match status" value="1"/>
</dbReference>
<feature type="transmembrane region" description="Helical" evidence="15">
    <location>
        <begin position="125"/>
        <end position="144"/>
    </location>
</feature>
<dbReference type="PROSITE" id="PS50846">
    <property type="entry name" value="HMA_2"/>
    <property type="match status" value="1"/>
</dbReference>
<dbReference type="Gene3D" id="3.30.70.100">
    <property type="match status" value="1"/>
</dbReference>
<keyword evidence="4 15" id="KW-1003">Cell membrane</keyword>
<feature type="transmembrane region" description="Helical" evidence="15">
    <location>
        <begin position="226"/>
        <end position="244"/>
    </location>
</feature>
<feature type="transmembrane region" description="Helical" evidence="15">
    <location>
        <begin position="194"/>
        <end position="214"/>
    </location>
</feature>
<evidence type="ECO:0000256" key="5">
    <source>
        <dbReference type="ARBA" id="ARBA00022553"/>
    </source>
</evidence>
<dbReference type="PROSITE" id="PS00154">
    <property type="entry name" value="ATPASE_E1_E2"/>
    <property type="match status" value="1"/>
</dbReference>
<comment type="caution">
    <text evidence="17">The sequence shown here is derived from an EMBL/GenBank/DDBJ whole genome shotgun (WGS) entry which is preliminary data.</text>
</comment>
<evidence type="ECO:0000256" key="4">
    <source>
        <dbReference type="ARBA" id="ARBA00022475"/>
    </source>
</evidence>
<dbReference type="InterPro" id="IPR001757">
    <property type="entry name" value="P_typ_ATPase"/>
</dbReference>
<dbReference type="InterPro" id="IPR027256">
    <property type="entry name" value="P-typ_ATPase_IB"/>
</dbReference>
<evidence type="ECO:0000256" key="15">
    <source>
        <dbReference type="RuleBase" id="RU362081"/>
    </source>
</evidence>
<dbReference type="CDD" id="cd00371">
    <property type="entry name" value="HMA"/>
    <property type="match status" value="1"/>
</dbReference>
<evidence type="ECO:0000313" key="18">
    <source>
        <dbReference type="Proteomes" id="UP001368500"/>
    </source>
</evidence>
<accession>A0ABU9BDR1</accession>
<dbReference type="EMBL" id="JBBUTF010000017">
    <property type="protein sequence ID" value="MEK8027921.1"/>
    <property type="molecule type" value="Genomic_DNA"/>
</dbReference>
<evidence type="ECO:0000256" key="12">
    <source>
        <dbReference type="ARBA" id="ARBA00022989"/>
    </source>
</evidence>
<dbReference type="SUPFAM" id="SSF55008">
    <property type="entry name" value="HMA, heavy metal-associated domain"/>
    <property type="match status" value="1"/>
</dbReference>
<dbReference type="Gene3D" id="3.40.50.1000">
    <property type="entry name" value="HAD superfamily/HAD-like"/>
    <property type="match status" value="1"/>
</dbReference>
<evidence type="ECO:0000256" key="3">
    <source>
        <dbReference type="ARBA" id="ARBA00022448"/>
    </source>
</evidence>
<dbReference type="InterPro" id="IPR023299">
    <property type="entry name" value="ATPase_P-typ_cyto_dom_N"/>
</dbReference>
<feature type="transmembrane region" description="Helical" evidence="15">
    <location>
        <begin position="379"/>
        <end position="401"/>
    </location>
</feature>
<keyword evidence="12 15" id="KW-1133">Transmembrane helix</keyword>
<keyword evidence="18" id="KW-1185">Reference proteome</keyword>
<dbReference type="InterPro" id="IPR036412">
    <property type="entry name" value="HAD-like_sf"/>
</dbReference>
<dbReference type="Proteomes" id="UP001368500">
    <property type="component" value="Unassembled WGS sequence"/>
</dbReference>
<organism evidence="17 18">
    <name type="scientific">Pseudaquabacterium rugosum</name>
    <dbReference type="NCBI Taxonomy" id="2984194"/>
    <lineage>
        <taxon>Bacteria</taxon>
        <taxon>Pseudomonadati</taxon>
        <taxon>Pseudomonadota</taxon>
        <taxon>Betaproteobacteria</taxon>
        <taxon>Burkholderiales</taxon>
        <taxon>Sphaerotilaceae</taxon>
        <taxon>Pseudaquabacterium</taxon>
    </lineage>
</organism>
<dbReference type="InterPro" id="IPR018303">
    <property type="entry name" value="ATPase_P-typ_P_site"/>
</dbReference>
<evidence type="ECO:0000256" key="10">
    <source>
        <dbReference type="ARBA" id="ARBA00022842"/>
    </source>
</evidence>
<evidence type="ECO:0000256" key="7">
    <source>
        <dbReference type="ARBA" id="ARBA00022723"/>
    </source>
</evidence>
<dbReference type="SUPFAM" id="SSF81665">
    <property type="entry name" value="Calcium ATPase, transmembrane domain M"/>
    <property type="match status" value="1"/>
</dbReference>
<dbReference type="Gene3D" id="2.70.150.10">
    <property type="entry name" value="Calcium-transporting ATPase, cytoplasmic transduction domain A"/>
    <property type="match status" value="1"/>
</dbReference>
<evidence type="ECO:0000313" key="17">
    <source>
        <dbReference type="EMBL" id="MEK8027921.1"/>
    </source>
</evidence>
<dbReference type="PRINTS" id="PR00119">
    <property type="entry name" value="CATATPASE"/>
</dbReference>
<dbReference type="NCBIfam" id="TIGR01525">
    <property type="entry name" value="ATPase-IB_hvy"/>
    <property type="match status" value="1"/>
</dbReference>
<comment type="subcellular location">
    <subcellularLocation>
        <location evidence="1">Cell membrane</location>
        <topology evidence="1">Multi-pass membrane protein</topology>
    </subcellularLocation>
</comment>
<gene>
    <name evidence="17" type="ORF">AACH11_18325</name>
</gene>
<evidence type="ECO:0000256" key="11">
    <source>
        <dbReference type="ARBA" id="ARBA00022967"/>
    </source>
</evidence>
<evidence type="ECO:0000256" key="2">
    <source>
        <dbReference type="ARBA" id="ARBA00006024"/>
    </source>
</evidence>
<dbReference type="CDD" id="cd02079">
    <property type="entry name" value="P-type_ATPase_HM"/>
    <property type="match status" value="1"/>
</dbReference>
<evidence type="ECO:0000256" key="9">
    <source>
        <dbReference type="ARBA" id="ARBA00022840"/>
    </source>
</evidence>
<proteinExistence type="inferred from homology"/>
<dbReference type="Pfam" id="PF00403">
    <property type="entry name" value="HMA"/>
    <property type="match status" value="1"/>
</dbReference>
<evidence type="ECO:0000256" key="8">
    <source>
        <dbReference type="ARBA" id="ARBA00022741"/>
    </source>
</evidence>
<dbReference type="NCBIfam" id="TIGR01494">
    <property type="entry name" value="ATPase_P-type"/>
    <property type="match status" value="2"/>
</dbReference>
<keyword evidence="13" id="KW-0406">Ion transport</keyword>
<sequence length="770" mass="81330">MSTLSSTTSGAVPPDLAVLDDPVELRRYTRFDTGAGGQTLADSSLRITGMHCAACAGLVEDALRRVPGVIEATVSAAGERARVRWQPARTRASALVQAVRAAGYGALPDAAADAREARRIEQRRALWQLFVAAFCAMQVMMMATPSYVAHGNELEPDLRQLLNWGSWLMSLPVLVFSCGPFFQGAWRSLRARRIGMDVPVALGIAVTFVASSGATFDPQGLFGHEVYFDSMTMFVSFLLGGRLLETRARHRVAQTLEAALEGMPQTAWRVAEDGTVESVSVQRLLPGDRVRVPAGQAFAADGVLIEGRTTADESLLSGESLPVAKEPGSTVVAGSLNLGDPVLMRVERVGDDTRLEAIVALMRDALTQRPALARLADRWAGPFLWAVLVLAAGSAAVWSVIDPSRAVWVAVSVLIVTCPCALSLAVPSALLSAARALARHGVLLQRLDALETLTRIDRLYLDKTGTVTEDRLSLGEVRLLPDVGEGPAGDASAQRQAALLAQAAALAGWSGHPLSRALAAAAEPSGTVWSDLREVAGGGLCARDAEGREWRLGSLAHVRPAADGTSPAWAEDDALQDGPAVWLGREGRPLLHVRFDEVLRDGAAQTVAALQAEGLTLCLLSGDRAARARAMAQRLGLRQAIGDATPESKLAEVQAAQAAGHVVAMVGDGINDAPVLAQADISLAMGQGALVARAHADAVLVRGRLDDLLRARALARRTLRVVRQNLGWAAAYNAVCIPLAMAGWLPPWAAGLGMASSSLFVIGNSLRLAR</sequence>
<feature type="domain" description="HMA" evidence="16">
    <location>
        <begin position="41"/>
        <end position="107"/>
    </location>
</feature>
<dbReference type="Pfam" id="PF00122">
    <property type="entry name" value="E1-E2_ATPase"/>
    <property type="match status" value="1"/>
</dbReference>
<dbReference type="InterPro" id="IPR036163">
    <property type="entry name" value="HMA_dom_sf"/>
</dbReference>
<evidence type="ECO:0000256" key="1">
    <source>
        <dbReference type="ARBA" id="ARBA00004651"/>
    </source>
</evidence>
<dbReference type="InterPro" id="IPR059000">
    <property type="entry name" value="ATPase_P-type_domA"/>
</dbReference>
<dbReference type="PANTHER" id="PTHR43520:SF5">
    <property type="entry name" value="CATION-TRANSPORTING P-TYPE ATPASE-RELATED"/>
    <property type="match status" value="1"/>
</dbReference>
<evidence type="ECO:0000256" key="14">
    <source>
        <dbReference type="ARBA" id="ARBA00023136"/>
    </source>
</evidence>
<comment type="similarity">
    <text evidence="2 15">Belongs to the cation transport ATPase (P-type) (TC 3.A.3) family. Type IB subfamily.</text>
</comment>
<evidence type="ECO:0000259" key="16">
    <source>
        <dbReference type="PROSITE" id="PS50846"/>
    </source>
</evidence>
<keyword evidence="5" id="KW-0597">Phosphoprotein</keyword>
<keyword evidence="3" id="KW-0813">Transport</keyword>
<keyword evidence="10" id="KW-0460">Magnesium</keyword>